<evidence type="ECO:0000313" key="2">
    <source>
        <dbReference type="EMBL" id="OEU14838.1"/>
    </source>
</evidence>
<dbReference type="InParanoid" id="A0A1E7F9J6"/>
<dbReference type="AlphaFoldDB" id="A0A1E7F9J6"/>
<sequence length="515" mass="58579">MDTNIDNEENDGQQQADEQELLLKLISILEWKVTYPAQTIERIDHLVVEFLEGLDRQLQSDSEDEDEDDRDRVRRQALTKKERIAAGLDRQLKSEDEVGDEGWDEDDRDRDQAFTEEERIAADAATAGRSRLMLLKLISIAERKVTHTAHTTERIDGLVDYFLENLEGDVCDMFCSNDLDSSRDTEAEVEAIVRVFPNILSETVAVQIRGELCRFYPIQFLAFTVDDKDGIWVINEKTVSFVPIVARLAIEFGSFEEEERGGLLLFNVDYFFECDSKCSVDSVLQGLTNSVTHSDPSKASDQHHNEFVDGKYLLVMEQLRQNGLLKKGDIQTYGLLNELCIQDVTAEKRLQFLVEWDPTVLTHTNTLRCIPLHIVAMYSIVRFRLVFEYGIRYYPHKKGICLLFRKDDDDDTPFQLACGKFGYKEVMKGIEDTLARYSDTPINISEALVMSAIDEDIHLDCVYFLLRREPDVLVKLLSPSSSLSSTLAAGAVVAVGTNGNDINNNNGDSKKRKRT</sequence>
<name>A0A1E7F9J6_9STRA</name>
<evidence type="ECO:0000256" key="1">
    <source>
        <dbReference type="SAM" id="MobiDB-lite"/>
    </source>
</evidence>
<feature type="compositionally biased region" description="Acidic residues" evidence="1">
    <location>
        <begin position="97"/>
        <end position="108"/>
    </location>
</feature>
<feature type="region of interest" description="Disordered" evidence="1">
    <location>
        <begin position="89"/>
        <end position="112"/>
    </location>
</feature>
<accession>A0A1E7F9J6</accession>
<proteinExistence type="predicted"/>
<keyword evidence="3" id="KW-1185">Reference proteome</keyword>
<organism evidence="2 3">
    <name type="scientific">Fragilariopsis cylindrus CCMP1102</name>
    <dbReference type="NCBI Taxonomy" id="635003"/>
    <lineage>
        <taxon>Eukaryota</taxon>
        <taxon>Sar</taxon>
        <taxon>Stramenopiles</taxon>
        <taxon>Ochrophyta</taxon>
        <taxon>Bacillariophyta</taxon>
        <taxon>Bacillariophyceae</taxon>
        <taxon>Bacillariophycidae</taxon>
        <taxon>Bacillariales</taxon>
        <taxon>Bacillariaceae</taxon>
        <taxon>Fragilariopsis</taxon>
    </lineage>
</organism>
<gene>
    <name evidence="2" type="ORF">FRACYDRAFT_241395</name>
</gene>
<reference evidence="2 3" key="1">
    <citation type="submission" date="2016-09" db="EMBL/GenBank/DDBJ databases">
        <title>Extensive genetic diversity and differential bi-allelic expression allows diatom success in the polar Southern Ocean.</title>
        <authorList>
            <consortium name="DOE Joint Genome Institute"/>
            <person name="Mock T."/>
            <person name="Otillar R.P."/>
            <person name="Strauss J."/>
            <person name="Dupont C."/>
            <person name="Frickenhaus S."/>
            <person name="Maumus F."/>
            <person name="Mcmullan M."/>
            <person name="Sanges R."/>
            <person name="Schmutz J."/>
            <person name="Toseland A."/>
            <person name="Valas R."/>
            <person name="Veluchamy A."/>
            <person name="Ward B.J."/>
            <person name="Allen A."/>
            <person name="Barry K."/>
            <person name="Falciatore A."/>
            <person name="Ferrante M."/>
            <person name="Fortunato A.E."/>
            <person name="Gloeckner G."/>
            <person name="Gruber A."/>
            <person name="Hipkin R."/>
            <person name="Janech M."/>
            <person name="Kroth P."/>
            <person name="Leese F."/>
            <person name="Lindquist E."/>
            <person name="Lyon B.R."/>
            <person name="Martin J."/>
            <person name="Mayer C."/>
            <person name="Parker M."/>
            <person name="Quesneville H."/>
            <person name="Raymond J."/>
            <person name="Uhlig C."/>
            <person name="Valentin K.U."/>
            <person name="Worden A.Z."/>
            <person name="Armbrust E.V."/>
            <person name="Bowler C."/>
            <person name="Green B."/>
            <person name="Moulton V."/>
            <person name="Van Oosterhout C."/>
            <person name="Grigoriev I."/>
        </authorList>
    </citation>
    <scope>NUCLEOTIDE SEQUENCE [LARGE SCALE GENOMIC DNA]</scope>
    <source>
        <strain evidence="2 3">CCMP1102</strain>
    </source>
</reference>
<dbReference type="Proteomes" id="UP000095751">
    <property type="component" value="Unassembled WGS sequence"/>
</dbReference>
<protein>
    <submittedName>
        <fullName evidence="2">Uncharacterized protein</fullName>
    </submittedName>
</protein>
<evidence type="ECO:0000313" key="3">
    <source>
        <dbReference type="Proteomes" id="UP000095751"/>
    </source>
</evidence>
<dbReference type="KEGG" id="fcy:FRACYDRAFT_241395"/>
<dbReference type="EMBL" id="KV784360">
    <property type="protein sequence ID" value="OEU14838.1"/>
    <property type="molecule type" value="Genomic_DNA"/>
</dbReference>